<evidence type="ECO:0000256" key="6">
    <source>
        <dbReference type="ARBA" id="ARBA00023136"/>
    </source>
</evidence>
<keyword evidence="7" id="KW-0998">Cell outer membrane</keyword>
<evidence type="ECO:0000256" key="9">
    <source>
        <dbReference type="SAM" id="SignalP"/>
    </source>
</evidence>
<dbReference type="PROSITE" id="PS51123">
    <property type="entry name" value="OMPA_2"/>
    <property type="match status" value="1"/>
</dbReference>
<dbReference type="Gene3D" id="3.30.1330.60">
    <property type="entry name" value="OmpA-like domain"/>
    <property type="match status" value="1"/>
</dbReference>
<dbReference type="InterPro" id="IPR010130">
    <property type="entry name" value="T1SS_OMP_TolC"/>
</dbReference>
<comment type="caution">
    <text evidence="11">The sequence shown here is derived from an EMBL/GenBank/DDBJ whole genome shotgun (WGS) entry which is preliminary data.</text>
</comment>
<keyword evidence="3" id="KW-0813">Transport</keyword>
<dbReference type="Gene3D" id="1.20.1600.10">
    <property type="entry name" value="Outer membrane efflux proteins (OEP)"/>
    <property type="match status" value="1"/>
</dbReference>
<dbReference type="InterPro" id="IPR006665">
    <property type="entry name" value="OmpA-like"/>
</dbReference>
<dbReference type="SUPFAM" id="SSF103088">
    <property type="entry name" value="OmpA-like"/>
    <property type="match status" value="1"/>
</dbReference>
<proteinExistence type="inferred from homology"/>
<feature type="signal peptide" evidence="9">
    <location>
        <begin position="1"/>
        <end position="25"/>
    </location>
</feature>
<dbReference type="Pfam" id="PF00691">
    <property type="entry name" value="OmpA"/>
    <property type="match status" value="1"/>
</dbReference>
<keyword evidence="4" id="KW-1134">Transmembrane beta strand</keyword>
<dbReference type="PRINTS" id="PR01021">
    <property type="entry name" value="OMPADOMAIN"/>
</dbReference>
<dbReference type="InterPro" id="IPR003423">
    <property type="entry name" value="OMP_efflux"/>
</dbReference>
<dbReference type="GO" id="GO:0015288">
    <property type="term" value="F:porin activity"/>
    <property type="evidence" value="ECO:0007669"/>
    <property type="project" value="TreeGrafter"/>
</dbReference>
<dbReference type="AlphaFoldDB" id="A0A4Q9QGE8"/>
<protein>
    <submittedName>
        <fullName evidence="11">Agglutination protein</fullName>
    </submittedName>
</protein>
<feature type="chain" id="PRO_5020768292" evidence="9">
    <location>
        <begin position="26"/>
        <end position="594"/>
    </location>
</feature>
<feature type="domain" description="OmpA-like" evidence="10">
    <location>
        <begin position="477"/>
        <end position="594"/>
    </location>
</feature>
<comment type="subcellular location">
    <subcellularLocation>
        <location evidence="1">Cell outer membrane</location>
    </subcellularLocation>
</comment>
<accession>A0A4Q9QGE8</accession>
<dbReference type="SUPFAM" id="SSF56954">
    <property type="entry name" value="Outer membrane efflux proteins (OEP)"/>
    <property type="match status" value="1"/>
</dbReference>
<evidence type="ECO:0000256" key="4">
    <source>
        <dbReference type="ARBA" id="ARBA00022452"/>
    </source>
</evidence>
<evidence type="ECO:0000256" key="1">
    <source>
        <dbReference type="ARBA" id="ARBA00004442"/>
    </source>
</evidence>
<sequence>MHIESPFAKLALAICIGLAPVAVTAAERQDNLLAVVQETLELNPELQSRLEAFYASTEDRREVFGGYLPSVDLSASAGQANRQFDRRSDYSRNYAEISLTQMLFDGFRVRNRLNRFEHTSRVRYYELLDEAENKTLEASEAYLGVLRHRELVVLAQKNVANHLRTSEHVEQRAGSGVGNRADLQQIEGRLSLARTNLMTEIANLQGVTARFQRLVGQAPGENLESVSLPEGRIPAALENVLRTGYSNNPALYAAFENTQAAESALEETKSSRYPTFELGMRQGIYKNNNSFDNRTDPDSYGSENIIEVRARYNLFRGGSDRAAERAAYRRINQAESLRDKACVDLRQTATIAYTDVLNLNQQRTSLEAHRKASASVVQAYREQFDIGRRSLLDVLDSENEAFQAERAGVNGDFDLQIAKIRTLHSMGQLLQSLSVSSASIPTLEDSLSGDVAVASSRYCATVADAQLNIGRYTQESMAEETIELSGDALFDVGSPMIKVDSRARLQRFVDTLGGTELRAISVVGHTDDTGSDVLNRELSLARATAVRDFLVENGVRAQIISTSGVAADQPIASNATAEGRSANRRVALHVKRAE</sequence>
<name>A0A4Q9QGE8_9GAMM</name>
<dbReference type="InterPro" id="IPR051906">
    <property type="entry name" value="TolC-like"/>
</dbReference>
<dbReference type="InterPro" id="IPR006664">
    <property type="entry name" value="OMP_bac"/>
</dbReference>
<gene>
    <name evidence="11" type="ORF">DNK06_22125</name>
</gene>
<keyword evidence="9" id="KW-0732">Signal</keyword>
<dbReference type="PANTHER" id="PTHR30026">
    <property type="entry name" value="OUTER MEMBRANE PROTEIN TOLC"/>
    <property type="match status" value="1"/>
</dbReference>
<dbReference type="EMBL" id="QJUI01000025">
    <property type="protein sequence ID" value="TBU72429.1"/>
    <property type="molecule type" value="Genomic_DNA"/>
</dbReference>
<dbReference type="OrthoDB" id="9814637at2"/>
<dbReference type="CDD" id="cd07185">
    <property type="entry name" value="OmpA_C-like"/>
    <property type="match status" value="1"/>
</dbReference>
<evidence type="ECO:0000256" key="3">
    <source>
        <dbReference type="ARBA" id="ARBA00022448"/>
    </source>
</evidence>
<evidence type="ECO:0000313" key="11">
    <source>
        <dbReference type="EMBL" id="TBU72429.1"/>
    </source>
</evidence>
<dbReference type="InterPro" id="IPR036737">
    <property type="entry name" value="OmpA-like_sf"/>
</dbReference>
<dbReference type="NCBIfam" id="TIGR01844">
    <property type="entry name" value="type_I_sec_TolC"/>
    <property type="match status" value="1"/>
</dbReference>
<evidence type="ECO:0000256" key="7">
    <source>
        <dbReference type="ARBA" id="ARBA00023237"/>
    </source>
</evidence>
<evidence type="ECO:0000256" key="5">
    <source>
        <dbReference type="ARBA" id="ARBA00022692"/>
    </source>
</evidence>
<dbReference type="Pfam" id="PF02321">
    <property type="entry name" value="OEP"/>
    <property type="match status" value="2"/>
</dbReference>
<keyword evidence="6 8" id="KW-0472">Membrane</keyword>
<evidence type="ECO:0000256" key="8">
    <source>
        <dbReference type="PROSITE-ProRule" id="PRU00473"/>
    </source>
</evidence>
<dbReference type="PANTHER" id="PTHR30026:SF22">
    <property type="entry name" value="OUTER MEMBRANE EFFLUX PROTEIN"/>
    <property type="match status" value="1"/>
</dbReference>
<dbReference type="GO" id="GO:0009279">
    <property type="term" value="C:cell outer membrane"/>
    <property type="evidence" value="ECO:0007669"/>
    <property type="project" value="UniProtKB-SubCell"/>
</dbReference>
<dbReference type="RefSeq" id="WP_131182152.1">
    <property type="nucleotide sequence ID" value="NZ_QJUI01000025.1"/>
</dbReference>
<keyword evidence="12" id="KW-1185">Reference proteome</keyword>
<reference evidence="11 12" key="1">
    <citation type="submission" date="2018-06" db="EMBL/GenBank/DDBJ databases">
        <title>Three novel Pseudomonas species isolated from symptomatic oak.</title>
        <authorList>
            <person name="Bueno-Gonzalez V."/>
            <person name="Brady C."/>
        </authorList>
    </citation>
    <scope>NUCLEOTIDE SEQUENCE [LARGE SCALE GENOMIC DNA]</scope>
    <source>
        <strain evidence="11 12">P9A</strain>
    </source>
</reference>
<evidence type="ECO:0000256" key="2">
    <source>
        <dbReference type="ARBA" id="ARBA00007613"/>
    </source>
</evidence>
<comment type="similarity">
    <text evidence="2">Belongs to the outer membrane factor (OMF) (TC 1.B.17) family.</text>
</comment>
<keyword evidence="5" id="KW-0812">Transmembrane</keyword>
<dbReference type="Proteomes" id="UP000292302">
    <property type="component" value="Unassembled WGS sequence"/>
</dbReference>
<organism evidence="11 12">
    <name type="scientific">Phytopseudomonas daroniae</name>
    <dbReference type="NCBI Taxonomy" id="2487519"/>
    <lineage>
        <taxon>Bacteria</taxon>
        <taxon>Pseudomonadati</taxon>
        <taxon>Pseudomonadota</taxon>
        <taxon>Gammaproteobacteria</taxon>
        <taxon>Pseudomonadales</taxon>
        <taxon>Pseudomonadaceae</taxon>
        <taxon>Phytopseudomonas</taxon>
    </lineage>
</organism>
<dbReference type="GO" id="GO:0015562">
    <property type="term" value="F:efflux transmembrane transporter activity"/>
    <property type="evidence" value="ECO:0007669"/>
    <property type="project" value="InterPro"/>
</dbReference>
<dbReference type="GO" id="GO:1990281">
    <property type="term" value="C:efflux pump complex"/>
    <property type="evidence" value="ECO:0007669"/>
    <property type="project" value="TreeGrafter"/>
</dbReference>
<evidence type="ECO:0000313" key="12">
    <source>
        <dbReference type="Proteomes" id="UP000292302"/>
    </source>
</evidence>
<evidence type="ECO:0000259" key="10">
    <source>
        <dbReference type="PROSITE" id="PS51123"/>
    </source>
</evidence>